<dbReference type="SMART" id="SM00530">
    <property type="entry name" value="HTH_XRE"/>
    <property type="match status" value="1"/>
</dbReference>
<name>A0ABY6C4B8_9ACTN</name>
<dbReference type="InterPro" id="IPR001387">
    <property type="entry name" value="Cro/C1-type_HTH"/>
</dbReference>
<dbReference type="SUPFAM" id="SSF47413">
    <property type="entry name" value="lambda repressor-like DNA-binding domains"/>
    <property type="match status" value="1"/>
</dbReference>
<evidence type="ECO:0000259" key="2">
    <source>
        <dbReference type="SMART" id="SM00530"/>
    </source>
</evidence>
<organism evidence="3 4">
    <name type="scientific">Streptomyces vinaceusdrappus</name>
    <dbReference type="NCBI Taxonomy" id="67376"/>
    <lineage>
        <taxon>Bacteria</taxon>
        <taxon>Bacillati</taxon>
        <taxon>Actinomycetota</taxon>
        <taxon>Actinomycetes</taxon>
        <taxon>Kitasatosporales</taxon>
        <taxon>Streptomycetaceae</taxon>
        <taxon>Streptomyces</taxon>
        <taxon>Streptomyces rochei group</taxon>
    </lineage>
</organism>
<feature type="region of interest" description="Disordered" evidence="1">
    <location>
        <begin position="124"/>
        <end position="146"/>
    </location>
</feature>
<sequence length="250" mass="27875">MPRRPTPLDPEDGPKSRFAIALRQLRDRAGFDAKTIDQIAAESDIPRATLYAAMRGQRIPTVPVLRALVRAWHGDAGEWLTRRTETEQELERLRLEGKSEPWHPALSLQQAMVGLGTFVQQVGENAAKASREASPEPDPGSVSSTADLSFPELLALPEDVLVSTLINANDADAQDFWITLRRRAGYPRLRDIADGANVAFHVVADVTKGFDRTPTRVKAVLRYLRERRGQLDDAWTPNDPEPPEPSREDE</sequence>
<dbReference type="Gene3D" id="1.10.260.40">
    <property type="entry name" value="lambda repressor-like DNA-binding domains"/>
    <property type="match status" value="1"/>
</dbReference>
<protein>
    <submittedName>
        <fullName evidence="3">Helix-turn-helix domain-containing protein</fullName>
    </submittedName>
</protein>
<dbReference type="EMBL" id="CP104697">
    <property type="protein sequence ID" value="UXI82832.1"/>
    <property type="molecule type" value="Genomic_DNA"/>
</dbReference>
<accession>A0ABY6C4B8</accession>
<feature type="domain" description="HTH cro/C1-type" evidence="2">
    <location>
        <begin position="21"/>
        <end position="79"/>
    </location>
</feature>
<dbReference type="InterPro" id="IPR010982">
    <property type="entry name" value="Lambda_DNA-bd_dom_sf"/>
</dbReference>
<dbReference type="RefSeq" id="WP_127445381.1">
    <property type="nucleotide sequence ID" value="NZ_CP104697.1"/>
</dbReference>
<dbReference type="Pfam" id="PF13560">
    <property type="entry name" value="HTH_31"/>
    <property type="match status" value="1"/>
</dbReference>
<evidence type="ECO:0000313" key="3">
    <source>
        <dbReference type="EMBL" id="UXI82832.1"/>
    </source>
</evidence>
<feature type="region of interest" description="Disordered" evidence="1">
    <location>
        <begin position="230"/>
        <end position="250"/>
    </location>
</feature>
<reference evidence="3" key="1">
    <citation type="submission" date="2022-09" db="EMBL/GenBank/DDBJ databases">
        <title>Streptomyces vinaceusdrappus strain AC-40.</title>
        <authorList>
            <person name="Sedeek A.M."/>
            <person name="Salah I."/>
            <person name="Kamel H.L."/>
            <person name="Soltan M.A."/>
            <person name="Elsayed T.R."/>
        </authorList>
    </citation>
    <scope>NUCLEOTIDE SEQUENCE</scope>
    <source>
        <strain evidence="3">AC-40</strain>
    </source>
</reference>
<dbReference type="Proteomes" id="UP001064390">
    <property type="component" value="Chromosome"/>
</dbReference>
<evidence type="ECO:0000256" key="1">
    <source>
        <dbReference type="SAM" id="MobiDB-lite"/>
    </source>
</evidence>
<proteinExistence type="predicted"/>
<gene>
    <name evidence="3" type="ORF">N6Q81_34635</name>
</gene>
<keyword evidence="4" id="KW-1185">Reference proteome</keyword>
<evidence type="ECO:0000313" key="4">
    <source>
        <dbReference type="Proteomes" id="UP001064390"/>
    </source>
</evidence>